<dbReference type="EMBL" id="JANAKD010000351">
    <property type="protein sequence ID" value="KAJ3494711.1"/>
    <property type="molecule type" value="Genomic_DNA"/>
</dbReference>
<gene>
    <name evidence="1" type="ORF">NLG97_g3908</name>
</gene>
<evidence type="ECO:0000313" key="2">
    <source>
        <dbReference type="Proteomes" id="UP001148737"/>
    </source>
</evidence>
<proteinExistence type="predicted"/>
<comment type="caution">
    <text evidence="1">The sequence shown here is derived from an EMBL/GenBank/DDBJ whole genome shotgun (WGS) entry which is preliminary data.</text>
</comment>
<sequence length="454" mass="48900">MLTSAVPGLHPSTGVAAQLGTMMRSDAEDNVTIDERRPLLSNEHDLRETPESIETHSTTDSWRAWLVVFGSWCASFCSFGWINSIGEFQRYYQSELLRDYTPAQVAWIPSLQIFCLLGMGPIIGILYDRLGPRPLLIVGGCLHVIGLMMLSISRTYFHILVWQGVCSAIGVSSIVQPALHVIPGWFRHRRGAAFGLLATGGSMGGIVFPIIIMQVREHVGFGCAIRICACLTAALMVIAAFAIKANGAAGSRYTNLKQFYVPLTEAKFVYLLVGLFLFTFGFYIPTNYIPSEAVSAGTPAQSVAYLIPLLSALSCLGRIFCGMLADIVGRYNVFIASCFLTGLSILALWTTANGTEARFAFSAIFGFCSAAYVTLLPALVHQISPPGEIGLRTGLVYLGCSIGGLTANPIGGVILERSGGWLVVKIFSGLLCLAGTFFVAATRLLQDPNVLCVV</sequence>
<name>A0ACC1QXD1_9HYPO</name>
<protein>
    <submittedName>
        <fullName evidence="1">Uncharacterized protein</fullName>
    </submittedName>
</protein>
<evidence type="ECO:0000313" key="1">
    <source>
        <dbReference type="EMBL" id="KAJ3494711.1"/>
    </source>
</evidence>
<reference evidence="1" key="1">
    <citation type="submission" date="2022-07" db="EMBL/GenBank/DDBJ databases">
        <title>Genome Sequence of Lecanicillium saksenae.</title>
        <authorList>
            <person name="Buettner E."/>
        </authorList>
    </citation>
    <scope>NUCLEOTIDE SEQUENCE</scope>
    <source>
        <strain evidence="1">VT-O1</strain>
    </source>
</reference>
<dbReference type="Proteomes" id="UP001148737">
    <property type="component" value="Unassembled WGS sequence"/>
</dbReference>
<keyword evidence="2" id="KW-1185">Reference proteome</keyword>
<accession>A0ACC1QXD1</accession>
<organism evidence="1 2">
    <name type="scientific">Lecanicillium saksenae</name>
    <dbReference type="NCBI Taxonomy" id="468837"/>
    <lineage>
        <taxon>Eukaryota</taxon>
        <taxon>Fungi</taxon>
        <taxon>Dikarya</taxon>
        <taxon>Ascomycota</taxon>
        <taxon>Pezizomycotina</taxon>
        <taxon>Sordariomycetes</taxon>
        <taxon>Hypocreomycetidae</taxon>
        <taxon>Hypocreales</taxon>
        <taxon>Cordycipitaceae</taxon>
        <taxon>Lecanicillium</taxon>
    </lineage>
</organism>